<dbReference type="PANTHER" id="PTHR34357">
    <property type="entry name" value="F7A19.14 PROTEIN-RELATED"/>
    <property type="match status" value="1"/>
</dbReference>
<evidence type="ECO:0000313" key="4">
    <source>
        <dbReference type="Proteomes" id="UP001165080"/>
    </source>
</evidence>
<comment type="caution">
    <text evidence="3">The sequence shown here is derived from an EMBL/GenBank/DDBJ whole genome shotgun (WGS) entry which is preliminary data.</text>
</comment>
<protein>
    <recommendedName>
        <fullName evidence="2">GCK domain-containing protein</fullName>
    </recommendedName>
</protein>
<dbReference type="SMART" id="SM01227">
    <property type="entry name" value="GCK"/>
    <property type="match status" value="1"/>
</dbReference>
<gene>
    <name evidence="3" type="primary">PLEST006423</name>
    <name evidence="3" type="ORF">PLESTB_000783100</name>
</gene>
<dbReference type="Proteomes" id="UP001165080">
    <property type="component" value="Unassembled WGS sequence"/>
</dbReference>
<dbReference type="Pfam" id="PF07802">
    <property type="entry name" value="GCK"/>
    <property type="match status" value="1"/>
</dbReference>
<feature type="region of interest" description="Disordered" evidence="1">
    <location>
        <begin position="1"/>
        <end position="51"/>
    </location>
</feature>
<evidence type="ECO:0000313" key="3">
    <source>
        <dbReference type="EMBL" id="GLC53749.1"/>
    </source>
</evidence>
<evidence type="ECO:0000259" key="2">
    <source>
        <dbReference type="SMART" id="SM01227"/>
    </source>
</evidence>
<dbReference type="PANTHER" id="PTHR34357:SF2">
    <property type="entry name" value="F26F24.3-RELATED"/>
    <property type="match status" value="1"/>
</dbReference>
<dbReference type="InterPro" id="IPR012891">
    <property type="entry name" value="GCK_dom"/>
</dbReference>
<feature type="compositionally biased region" description="Low complexity" evidence="1">
    <location>
        <begin position="1"/>
        <end position="43"/>
    </location>
</feature>
<keyword evidence="4" id="KW-1185">Reference proteome</keyword>
<dbReference type="Gene3D" id="1.10.287.2900">
    <property type="match status" value="1"/>
</dbReference>
<accession>A0A9W6BKG9</accession>
<feature type="region of interest" description="Disordered" evidence="1">
    <location>
        <begin position="118"/>
        <end position="152"/>
    </location>
</feature>
<dbReference type="EMBL" id="BRXU01000008">
    <property type="protein sequence ID" value="GLC53749.1"/>
    <property type="molecule type" value="Genomic_DNA"/>
</dbReference>
<reference evidence="3 4" key="1">
    <citation type="journal article" date="2023" name="Commun. Biol.">
        <title>Reorganization of the ancestral sex-determining regions during the evolution of trioecy in Pleodorina starrii.</title>
        <authorList>
            <person name="Takahashi K."/>
            <person name="Suzuki S."/>
            <person name="Kawai-Toyooka H."/>
            <person name="Yamamoto K."/>
            <person name="Hamaji T."/>
            <person name="Ootsuki R."/>
            <person name="Yamaguchi H."/>
            <person name="Kawachi M."/>
            <person name="Higashiyama T."/>
            <person name="Nozaki H."/>
        </authorList>
    </citation>
    <scope>NUCLEOTIDE SEQUENCE [LARGE SCALE GENOMIC DNA]</scope>
    <source>
        <strain evidence="3 4">NIES-4479</strain>
    </source>
</reference>
<feature type="domain" description="GCK" evidence="2">
    <location>
        <begin position="54"/>
        <end position="128"/>
    </location>
</feature>
<dbReference type="OrthoDB" id="539650at2759"/>
<sequence>MRGGEAAPSSATTTAEAAAQEAPQADPAASEPPEAAPSTTTDSAGEEGAEGDLSQCPICQFIEAGECKVQHQTWVACRTEAKAAGKDYIEECQDHFKAFLQCAIDHRDYYEPFLEMLGGLPEDEGEEAGDQQGQGEGGQLGAQQGEGEKRQQ</sequence>
<evidence type="ECO:0000256" key="1">
    <source>
        <dbReference type="SAM" id="MobiDB-lite"/>
    </source>
</evidence>
<name>A0A9W6BKG9_9CHLO</name>
<proteinExistence type="predicted"/>
<organism evidence="3 4">
    <name type="scientific">Pleodorina starrii</name>
    <dbReference type="NCBI Taxonomy" id="330485"/>
    <lineage>
        <taxon>Eukaryota</taxon>
        <taxon>Viridiplantae</taxon>
        <taxon>Chlorophyta</taxon>
        <taxon>core chlorophytes</taxon>
        <taxon>Chlorophyceae</taxon>
        <taxon>CS clade</taxon>
        <taxon>Chlamydomonadales</taxon>
        <taxon>Volvocaceae</taxon>
        <taxon>Pleodorina</taxon>
    </lineage>
</organism>
<dbReference type="AlphaFoldDB" id="A0A9W6BKG9"/>